<sequence length="60" mass="7068">MVFLDRTTRATRGKRMTKLVDDEVEEDEQFWNQEALKEEEHDDNYEAEAEVADDTFGTLV</sequence>
<dbReference type="InterPro" id="IPR046757">
    <property type="entry name" value="YL1_N"/>
</dbReference>
<dbReference type="EMBL" id="QGKX02000996">
    <property type="protein sequence ID" value="KAF3560113.1"/>
    <property type="molecule type" value="Genomic_DNA"/>
</dbReference>
<dbReference type="AlphaFoldDB" id="A0A8S9R8Y5"/>
<gene>
    <name evidence="2" type="ORF">F2Q69_00011107</name>
</gene>
<reference evidence="2" key="1">
    <citation type="submission" date="2019-12" db="EMBL/GenBank/DDBJ databases">
        <title>Genome sequencing and annotation of Brassica cretica.</title>
        <authorList>
            <person name="Studholme D.J."/>
            <person name="Sarris P."/>
        </authorList>
    </citation>
    <scope>NUCLEOTIDE SEQUENCE</scope>
    <source>
        <strain evidence="2">PFS-109/04</strain>
        <tissue evidence="2">Leaf</tissue>
    </source>
</reference>
<organism evidence="2 3">
    <name type="scientific">Brassica cretica</name>
    <name type="common">Mustard</name>
    <dbReference type="NCBI Taxonomy" id="69181"/>
    <lineage>
        <taxon>Eukaryota</taxon>
        <taxon>Viridiplantae</taxon>
        <taxon>Streptophyta</taxon>
        <taxon>Embryophyta</taxon>
        <taxon>Tracheophyta</taxon>
        <taxon>Spermatophyta</taxon>
        <taxon>Magnoliopsida</taxon>
        <taxon>eudicotyledons</taxon>
        <taxon>Gunneridae</taxon>
        <taxon>Pentapetalae</taxon>
        <taxon>rosids</taxon>
        <taxon>malvids</taxon>
        <taxon>Brassicales</taxon>
        <taxon>Brassicaceae</taxon>
        <taxon>Brassiceae</taxon>
        <taxon>Brassica</taxon>
    </lineage>
</organism>
<evidence type="ECO:0000313" key="3">
    <source>
        <dbReference type="Proteomes" id="UP000712600"/>
    </source>
</evidence>
<name>A0A8S9R8Y5_BRACR</name>
<dbReference type="Pfam" id="PF05764">
    <property type="entry name" value="YL1"/>
    <property type="match status" value="1"/>
</dbReference>
<accession>A0A8S9R8Y5</accession>
<proteinExistence type="predicted"/>
<comment type="caution">
    <text evidence="2">The sequence shown here is derived from an EMBL/GenBank/DDBJ whole genome shotgun (WGS) entry which is preliminary data.</text>
</comment>
<evidence type="ECO:0000313" key="2">
    <source>
        <dbReference type="EMBL" id="KAF3560113.1"/>
    </source>
</evidence>
<dbReference type="Proteomes" id="UP000712600">
    <property type="component" value="Unassembled WGS sequence"/>
</dbReference>
<protein>
    <recommendedName>
        <fullName evidence="1">Vps72/YL1 N-terminal domain-containing protein</fullName>
    </recommendedName>
</protein>
<feature type="domain" description="Vps72/YL1 N-terminal" evidence="1">
    <location>
        <begin position="6"/>
        <end position="54"/>
    </location>
</feature>
<evidence type="ECO:0000259" key="1">
    <source>
        <dbReference type="Pfam" id="PF05764"/>
    </source>
</evidence>